<feature type="transmembrane region" description="Helical" evidence="2">
    <location>
        <begin position="196"/>
        <end position="216"/>
    </location>
</feature>
<feature type="transmembrane region" description="Helical" evidence="2">
    <location>
        <begin position="237"/>
        <end position="258"/>
    </location>
</feature>
<feature type="transmembrane region" description="Helical" evidence="2">
    <location>
        <begin position="138"/>
        <end position="158"/>
    </location>
</feature>
<feature type="transmembrane region" description="Helical" evidence="2">
    <location>
        <begin position="402"/>
        <end position="428"/>
    </location>
</feature>
<feature type="transmembrane region" description="Helical" evidence="2">
    <location>
        <begin position="368"/>
        <end position="390"/>
    </location>
</feature>
<evidence type="ECO:0000256" key="2">
    <source>
        <dbReference type="SAM" id="Phobius"/>
    </source>
</evidence>
<dbReference type="RefSeq" id="WP_171203193.1">
    <property type="nucleotide sequence ID" value="NZ_BAAANP010000001.1"/>
</dbReference>
<dbReference type="InterPro" id="IPR047928">
    <property type="entry name" value="Perm_prefix_1"/>
</dbReference>
<feature type="transmembrane region" description="Helical" evidence="2">
    <location>
        <begin position="440"/>
        <end position="461"/>
    </location>
</feature>
<dbReference type="AlphaFoldDB" id="A0A849BPJ1"/>
<keyword evidence="2" id="KW-1133">Transmembrane helix</keyword>
<dbReference type="NCBIfam" id="NF038403">
    <property type="entry name" value="perm_prefix_1"/>
    <property type="match status" value="1"/>
</dbReference>
<evidence type="ECO:0000313" key="4">
    <source>
        <dbReference type="Proteomes" id="UP000555552"/>
    </source>
</evidence>
<comment type="caution">
    <text evidence="3">The sequence shown here is derived from an EMBL/GenBank/DDBJ whole genome shotgun (WGS) entry which is preliminary data.</text>
</comment>
<feature type="transmembrane region" description="Helical" evidence="2">
    <location>
        <begin position="114"/>
        <end position="132"/>
    </location>
</feature>
<keyword evidence="2" id="KW-0812">Transmembrane</keyword>
<evidence type="ECO:0008006" key="5">
    <source>
        <dbReference type="Google" id="ProtNLM"/>
    </source>
</evidence>
<accession>A0A849BPJ1</accession>
<name>A0A849BPJ1_9ACTN</name>
<gene>
    <name evidence="3" type="ORF">HLB09_09775</name>
</gene>
<keyword evidence="2" id="KW-0472">Membrane</keyword>
<evidence type="ECO:0000256" key="1">
    <source>
        <dbReference type="SAM" id="MobiDB-lite"/>
    </source>
</evidence>
<feature type="transmembrane region" description="Helical" evidence="2">
    <location>
        <begin position="336"/>
        <end position="356"/>
    </location>
</feature>
<feature type="region of interest" description="Disordered" evidence="1">
    <location>
        <begin position="1"/>
        <end position="20"/>
    </location>
</feature>
<protein>
    <recommendedName>
        <fullName evidence="5">DUF4153 domain-containing protein</fullName>
    </recommendedName>
</protein>
<dbReference type="Proteomes" id="UP000555552">
    <property type="component" value="Unassembled WGS sequence"/>
</dbReference>
<feature type="transmembrane region" description="Helical" evidence="2">
    <location>
        <begin position="301"/>
        <end position="324"/>
    </location>
</feature>
<dbReference type="EMBL" id="JABEMA010000132">
    <property type="protein sequence ID" value="NNH23375.1"/>
    <property type="molecule type" value="Genomic_DNA"/>
</dbReference>
<keyword evidence="4" id="KW-1185">Reference proteome</keyword>
<sequence length="464" mass="48154">MAHATDPGRTPSGEPGGPADLEARVADWRAHVGRSPAVSPADVEELEAHLRDQVDDLRAAGLTDDEAFLVGVRRLGAVDALSAEYAREHGDRLWKQLVLAPPGAAAGRRRLRRAVLLAVGAALAVQVLRLLGGTLGEVAVAGLAPVVVLPFLAALVGAGREDGERLGARWLVVAAPFAAGAALVLLPPWAEGSSTQVLVALHLPVVLWAAVGYALVGGRWRSPSARMDVVRATGEWVVYYALIALGGGVLVGATVLLLAPLGDAVVEQVLLWLVPSGAAGAVVVAAWLVEAKQSVVENMAPVLTAVFTPLFAVVLTASATVYALTGLAADFDRDLLLGFDLLLLVVLGLVLYALSAQRPDRRPGAMDVAQLVAVVAALVLDALVLVALLGRVGDLGLTPNRVAALGLNGVLLVDLLVAAVLAAGFLAGRVRADRLARWQTSYLPVLVAWAALVVLVLPPVFSYR</sequence>
<reference evidence="3 4" key="1">
    <citation type="submission" date="2020-05" db="EMBL/GenBank/DDBJ databases">
        <title>MicrobeNet Type strains.</title>
        <authorList>
            <person name="Nicholson A.C."/>
        </authorList>
    </citation>
    <scope>NUCLEOTIDE SEQUENCE [LARGE SCALE GENOMIC DNA]</scope>
    <source>
        <strain evidence="3 4">JCM 14547</strain>
    </source>
</reference>
<feature type="transmembrane region" description="Helical" evidence="2">
    <location>
        <begin position="270"/>
        <end position="289"/>
    </location>
</feature>
<proteinExistence type="predicted"/>
<evidence type="ECO:0000313" key="3">
    <source>
        <dbReference type="EMBL" id="NNH23375.1"/>
    </source>
</evidence>
<feature type="transmembrane region" description="Helical" evidence="2">
    <location>
        <begin position="170"/>
        <end position="190"/>
    </location>
</feature>
<organism evidence="3 4">
    <name type="scientific">Pseudokineococcus marinus</name>
    <dbReference type="NCBI Taxonomy" id="351215"/>
    <lineage>
        <taxon>Bacteria</taxon>
        <taxon>Bacillati</taxon>
        <taxon>Actinomycetota</taxon>
        <taxon>Actinomycetes</taxon>
        <taxon>Kineosporiales</taxon>
        <taxon>Kineosporiaceae</taxon>
        <taxon>Pseudokineococcus</taxon>
    </lineage>
</organism>